<proteinExistence type="predicted"/>
<evidence type="ECO:0000313" key="4">
    <source>
        <dbReference type="Proteomes" id="UP000298381"/>
    </source>
</evidence>
<sequence>MKNRKTFFLILLSLILVLSACTSTQTEENTSENNTEEEAASPAGSIILATTTSTQDTGLLDYLLPLFTEETNIEVKTIAVGSGKAIQMARDGEADVLLVHAKPDELKLVEEGFATERRDVMYNDFILVGPADGKLQKGNDILAALKEINDNKLNFVSRGDDSGTHKKELSLWKLIDVEPTGEWYIETGSGMGDTLKVADEKRAYTIADRGTYLSLKDTLDLDIIVEGDENLFNQYGVLPVNPEKFETINYEGAVKFMEWITREDIQQLIGEYGIEEYGQALFIPNYK</sequence>
<comment type="caution">
    <text evidence="3">The sequence shown here is derived from an EMBL/GenBank/DDBJ whole genome shotgun (WGS) entry which is preliminary data.</text>
</comment>
<evidence type="ECO:0000313" key="3">
    <source>
        <dbReference type="EMBL" id="TFZ41378.1"/>
    </source>
</evidence>
<reference evidence="3 4" key="1">
    <citation type="submission" date="2019-03" db="EMBL/GenBank/DDBJ databases">
        <title>Draft genome sequence data and analysis of a Fermenting Bacterium, Soehngenia longevitae strain 1933PT, isolated from petroleum reservoir in Azerbaijan.</title>
        <authorList>
            <person name="Grouzdev D.S."/>
            <person name="Bidzhieva S.K."/>
            <person name="Sokolova D.S."/>
            <person name="Tourova T.P."/>
            <person name="Poltaraus A.B."/>
            <person name="Nazina T.N."/>
        </authorList>
    </citation>
    <scope>NUCLEOTIDE SEQUENCE [LARGE SCALE GENOMIC DNA]</scope>
    <source>
        <strain evidence="3 4">1933P</strain>
    </source>
</reference>
<evidence type="ECO:0000256" key="1">
    <source>
        <dbReference type="SAM" id="SignalP"/>
    </source>
</evidence>
<feature type="chain" id="PRO_5021324818" evidence="1">
    <location>
        <begin position="27"/>
        <end position="287"/>
    </location>
</feature>
<dbReference type="OrthoDB" id="186379at2"/>
<organism evidence="3 4">
    <name type="scientific">Soehngenia longivitae</name>
    <dbReference type="NCBI Taxonomy" id="2562294"/>
    <lineage>
        <taxon>Bacteria</taxon>
        <taxon>Bacillati</taxon>
        <taxon>Bacillota</taxon>
        <taxon>Tissierellia</taxon>
        <taxon>Tissierellales</taxon>
        <taxon>Tissierellaceae</taxon>
        <taxon>Soehngenia</taxon>
    </lineage>
</organism>
<dbReference type="InterPro" id="IPR052738">
    <property type="entry name" value="ABC-Tungstate_binding"/>
</dbReference>
<keyword evidence="1" id="KW-0732">Signal</keyword>
<dbReference type="EMBL" id="SRIB01000002">
    <property type="protein sequence ID" value="TFZ41378.1"/>
    <property type="molecule type" value="Genomic_DNA"/>
</dbReference>
<accession>A0A4Z0D900</accession>
<dbReference type="RefSeq" id="WP_135270348.1">
    <property type="nucleotide sequence ID" value="NZ_SRIB01000002.1"/>
</dbReference>
<dbReference type="Gene3D" id="3.40.190.10">
    <property type="entry name" value="Periplasmic binding protein-like II"/>
    <property type="match status" value="2"/>
</dbReference>
<dbReference type="SUPFAM" id="SSF53850">
    <property type="entry name" value="Periplasmic binding protein-like II"/>
    <property type="match status" value="1"/>
</dbReference>
<gene>
    <name evidence="3" type="ORF">E4100_02040</name>
</gene>
<dbReference type="PROSITE" id="PS51257">
    <property type="entry name" value="PROKAR_LIPOPROTEIN"/>
    <property type="match status" value="1"/>
</dbReference>
<name>A0A4Z0D900_9FIRM</name>
<dbReference type="AlphaFoldDB" id="A0A4Z0D900"/>
<keyword evidence="4" id="KW-1185">Reference proteome</keyword>
<protein>
    <submittedName>
        <fullName evidence="3">Tungsten ABC transporter substrate-binding protein</fullName>
    </submittedName>
</protein>
<feature type="signal peptide" evidence="1">
    <location>
        <begin position="1"/>
        <end position="26"/>
    </location>
</feature>
<dbReference type="Proteomes" id="UP000298381">
    <property type="component" value="Unassembled WGS sequence"/>
</dbReference>
<dbReference type="PANTHER" id="PTHR37945">
    <property type="entry name" value="EXTRACELLULAR TUNGSTATE BINDING PROTEIN"/>
    <property type="match status" value="1"/>
</dbReference>
<dbReference type="InterPro" id="IPR024370">
    <property type="entry name" value="PBP_domain"/>
</dbReference>
<evidence type="ECO:0000259" key="2">
    <source>
        <dbReference type="Pfam" id="PF12849"/>
    </source>
</evidence>
<feature type="domain" description="PBP" evidence="2">
    <location>
        <begin position="39"/>
        <end position="263"/>
    </location>
</feature>
<dbReference type="Pfam" id="PF12849">
    <property type="entry name" value="PBP_like_2"/>
    <property type="match status" value="1"/>
</dbReference>
<dbReference type="PANTHER" id="PTHR37945:SF1">
    <property type="entry name" value="EXTRACELLULAR TUNGSTATE BINDING PROTEIN"/>
    <property type="match status" value="1"/>
</dbReference>